<evidence type="ECO:0000313" key="2">
    <source>
        <dbReference type="EMBL" id="KAK5708337.1"/>
    </source>
</evidence>
<feature type="compositionally biased region" description="Polar residues" evidence="1">
    <location>
        <begin position="153"/>
        <end position="163"/>
    </location>
</feature>
<feature type="compositionally biased region" description="Polar residues" evidence="1">
    <location>
        <begin position="1"/>
        <end position="14"/>
    </location>
</feature>
<feature type="region of interest" description="Disordered" evidence="1">
    <location>
        <begin position="57"/>
        <end position="110"/>
    </location>
</feature>
<feature type="compositionally biased region" description="Polar residues" evidence="1">
    <location>
        <begin position="72"/>
        <end position="88"/>
    </location>
</feature>
<proteinExistence type="predicted"/>
<feature type="region of interest" description="Disordered" evidence="1">
    <location>
        <begin position="1"/>
        <end position="39"/>
    </location>
</feature>
<comment type="caution">
    <text evidence="2">The sequence shown here is derived from an EMBL/GenBank/DDBJ whole genome shotgun (WGS) entry which is preliminary data.</text>
</comment>
<evidence type="ECO:0000313" key="3">
    <source>
        <dbReference type="Proteomes" id="UP001310594"/>
    </source>
</evidence>
<feature type="compositionally biased region" description="Basic and acidic residues" evidence="1">
    <location>
        <begin position="724"/>
        <end position="739"/>
    </location>
</feature>
<dbReference type="EMBL" id="JAVRQU010000001">
    <property type="protein sequence ID" value="KAK5708337.1"/>
    <property type="molecule type" value="Genomic_DNA"/>
</dbReference>
<feature type="region of interest" description="Disordered" evidence="1">
    <location>
        <begin position="244"/>
        <end position="307"/>
    </location>
</feature>
<evidence type="ECO:0000256" key="1">
    <source>
        <dbReference type="SAM" id="MobiDB-lite"/>
    </source>
</evidence>
<feature type="region of interest" description="Disordered" evidence="1">
    <location>
        <begin position="789"/>
        <end position="819"/>
    </location>
</feature>
<feature type="compositionally biased region" description="Basic and acidic residues" evidence="1">
    <location>
        <begin position="507"/>
        <end position="519"/>
    </location>
</feature>
<feature type="region of interest" description="Disordered" evidence="1">
    <location>
        <begin position="724"/>
        <end position="744"/>
    </location>
</feature>
<dbReference type="AlphaFoldDB" id="A0AAN7VY05"/>
<gene>
    <name evidence="2" type="ORF">LTR97_000877</name>
</gene>
<organism evidence="2 3">
    <name type="scientific">Elasticomyces elasticus</name>
    <dbReference type="NCBI Taxonomy" id="574655"/>
    <lineage>
        <taxon>Eukaryota</taxon>
        <taxon>Fungi</taxon>
        <taxon>Dikarya</taxon>
        <taxon>Ascomycota</taxon>
        <taxon>Pezizomycotina</taxon>
        <taxon>Dothideomycetes</taxon>
        <taxon>Dothideomycetidae</taxon>
        <taxon>Mycosphaerellales</taxon>
        <taxon>Teratosphaeriaceae</taxon>
        <taxon>Elasticomyces</taxon>
    </lineage>
</organism>
<feature type="region of interest" description="Disordered" evidence="1">
    <location>
        <begin position="348"/>
        <end position="371"/>
    </location>
</feature>
<dbReference type="Proteomes" id="UP001310594">
    <property type="component" value="Unassembled WGS sequence"/>
</dbReference>
<reference evidence="2" key="1">
    <citation type="submission" date="2023-08" db="EMBL/GenBank/DDBJ databases">
        <title>Black Yeasts Isolated from many extreme environments.</title>
        <authorList>
            <person name="Coleine C."/>
            <person name="Stajich J.E."/>
            <person name="Selbmann L."/>
        </authorList>
    </citation>
    <scope>NUCLEOTIDE SEQUENCE</scope>
    <source>
        <strain evidence="2">CCFEE 5810</strain>
    </source>
</reference>
<feature type="region of interest" description="Disordered" evidence="1">
    <location>
        <begin position="552"/>
        <end position="584"/>
    </location>
</feature>
<feature type="region of interest" description="Disordered" evidence="1">
    <location>
        <begin position="124"/>
        <end position="185"/>
    </location>
</feature>
<feature type="region of interest" description="Disordered" evidence="1">
    <location>
        <begin position="832"/>
        <end position="857"/>
    </location>
</feature>
<feature type="region of interest" description="Disordered" evidence="1">
    <location>
        <begin position="497"/>
        <end position="524"/>
    </location>
</feature>
<name>A0AAN7VY05_9PEZI</name>
<sequence length="891" mass="97415">MQDQARPQSPTHSRPPSPHKHTSTIRPGPNAFAQQAARMERHRFDGNAFYQQEVQKRTITPPSSIHPALREQGTSNDLRESSVTTMSDFINAGKKPSPPLSLMPSNGQFAEPTRRGYIEERREQMIHEASGSDEDRTPVYQTFSPTPKVPSSEFATSKPSGSATPRKHRISLPRRDMNLSGETALKSPKKTFFDKLRITKFGGSTPSPSMTTLNSQESFVIEEAGIPVKAQAVLGTSPSRLTITRSPSKQKKASFMSRKAAQVSDLATTSLSMSSRTGSTYTQSAPRTGSTQVATPQTAETSISDPIHYSYLNGKRIPSQTLSDRGGYHHQGANKCAIQRSQSLKYFDPGVPPTPPAKNTPPGQKAQKPVSTSTRVPFHQIESTPSKAPAGLVSTSDRVSPTKFGSYGHKETPRLVTKPSIYSLHASVVPSNMEATTFEEMKARIDGLGLEGFNMPHETQYRHQPSPEMVYSPSIYSSEWSVRNSVMSSRHGHRLSLNELPSLAEAPNERESSGHRSKDSSSTSATIDVYYPEYLSDPNRYDLTTQHKCHIRSHTSPDVKTNTREELQAPSHGRTHARDHSNSRVHSMAIEEENPLDAIKGDKVPVCLFAMPSQENMAGCHEASPAPSYHPSLMPSPLHYLPATTYTPPPKASRKRMDDITPVPQRWNGAHDGRNSGLGLQCEASLLDLPVHDHGTLDAPILTATPRRRDSDSEQVKIHDFFEEGKENVDPRKSGHTEQGKSTPNKMNEMLAMLGKLAARNEDVGAIREEMRNSNARLDARLAAMENIQRSSSSPNSSHVGVSLDGASSVGEGRPHSRIPTDVARNFYRLGQSPGAASSPPTSMIGGSVGEAETEAEKIDKLTEENKQLTAMVQGFAAELEAIKKKIGGSA</sequence>
<feature type="compositionally biased region" description="Pro residues" evidence="1">
    <location>
        <begin position="350"/>
        <end position="359"/>
    </location>
</feature>
<feature type="compositionally biased region" description="Polar residues" evidence="1">
    <location>
        <begin position="265"/>
        <end position="304"/>
    </location>
</feature>
<protein>
    <submittedName>
        <fullName evidence="2">Uncharacterized protein</fullName>
    </submittedName>
</protein>
<accession>A0AAN7VY05</accession>
<feature type="compositionally biased region" description="Basic and acidic residues" evidence="1">
    <location>
        <begin position="555"/>
        <end position="567"/>
    </location>
</feature>